<dbReference type="CDD" id="cd00599">
    <property type="entry name" value="GH25_muramidase"/>
    <property type="match status" value="1"/>
</dbReference>
<dbReference type="RefSeq" id="WP_162358125.1">
    <property type="nucleotide sequence ID" value="NZ_CP048209.1"/>
</dbReference>
<dbReference type="PANTHER" id="PTHR34135:SF2">
    <property type="entry name" value="LYSOZYME"/>
    <property type="match status" value="1"/>
</dbReference>
<keyword evidence="5" id="KW-1185">Reference proteome</keyword>
<organism evidence="4 5">
    <name type="scientific">Paenibacillus lycopersici</name>
    <dbReference type="NCBI Taxonomy" id="2704462"/>
    <lineage>
        <taxon>Bacteria</taxon>
        <taxon>Bacillati</taxon>
        <taxon>Bacillota</taxon>
        <taxon>Bacilli</taxon>
        <taxon>Bacillales</taxon>
        <taxon>Paenibacillaceae</taxon>
        <taxon>Paenibacillus</taxon>
    </lineage>
</organism>
<name>A0A6C0FX39_9BACL</name>
<evidence type="ECO:0000256" key="3">
    <source>
        <dbReference type="ARBA" id="ARBA00023295"/>
    </source>
</evidence>
<evidence type="ECO:0000313" key="5">
    <source>
        <dbReference type="Proteomes" id="UP000476064"/>
    </source>
</evidence>
<dbReference type="SUPFAM" id="SSF51445">
    <property type="entry name" value="(Trans)glycosidases"/>
    <property type="match status" value="1"/>
</dbReference>
<dbReference type="KEGG" id="plyc:GXP70_18045"/>
<protein>
    <submittedName>
        <fullName evidence="4">Glycoside hydrolase</fullName>
    </submittedName>
</protein>
<sequence>MQARQASDVKGIDVSHWQGSIDWKKVAADGVKYVFIKATDGASKIDLKLSSNAPGAAAAGIKIGFYHYAHPELNAPETEAANFFRNVKQYKADFPHALDVEGEALKVGAAALTTWCIKFLREVERLTGHPAMIYTGASFAKTYLGTDKSRELGKWPLWIAHYKTDKPMANPTWDRWATFQYSDAGKVTGISGNVDMNAMDRSFYDKYVLAPQPQPAKEEVDELELTKYQRDTLVAGLEKLHKDGKLNDASWIAKAKDGTLTVSELSWLGFILATR</sequence>
<dbReference type="Proteomes" id="UP000476064">
    <property type="component" value="Chromosome"/>
</dbReference>
<dbReference type="GO" id="GO:0016052">
    <property type="term" value="P:carbohydrate catabolic process"/>
    <property type="evidence" value="ECO:0007669"/>
    <property type="project" value="TreeGrafter"/>
</dbReference>
<dbReference type="PROSITE" id="PS51904">
    <property type="entry name" value="GLYCOSYL_HYDROL_F25_2"/>
    <property type="match status" value="1"/>
</dbReference>
<comment type="similarity">
    <text evidence="1">Belongs to the glycosyl hydrolase 25 family.</text>
</comment>
<dbReference type="SMART" id="SM00641">
    <property type="entry name" value="Glyco_25"/>
    <property type="match status" value="1"/>
</dbReference>
<dbReference type="GO" id="GO:0003796">
    <property type="term" value="F:lysozyme activity"/>
    <property type="evidence" value="ECO:0007669"/>
    <property type="project" value="InterPro"/>
</dbReference>
<accession>A0A6C0FX39</accession>
<dbReference type="GO" id="GO:0016998">
    <property type="term" value="P:cell wall macromolecule catabolic process"/>
    <property type="evidence" value="ECO:0007669"/>
    <property type="project" value="InterPro"/>
</dbReference>
<dbReference type="InterPro" id="IPR002053">
    <property type="entry name" value="Glyco_hydro_25"/>
</dbReference>
<reference evidence="4 5" key="1">
    <citation type="submission" date="2020-01" db="EMBL/GenBank/DDBJ databases">
        <title>Paenibacillus sp. nov., isolated from tomato rhizosphere.</title>
        <authorList>
            <person name="Weon H.-Y."/>
            <person name="Lee S.A."/>
        </authorList>
    </citation>
    <scope>NUCLEOTIDE SEQUENCE [LARGE SCALE GENOMIC DNA]</scope>
    <source>
        <strain evidence="4 5">12200R-189</strain>
    </source>
</reference>
<dbReference type="PANTHER" id="PTHR34135">
    <property type="entry name" value="LYSOZYME"/>
    <property type="match status" value="1"/>
</dbReference>
<proteinExistence type="inferred from homology"/>
<dbReference type="Pfam" id="PF01183">
    <property type="entry name" value="Glyco_hydro_25"/>
    <property type="match status" value="1"/>
</dbReference>
<evidence type="ECO:0000256" key="1">
    <source>
        <dbReference type="ARBA" id="ARBA00010646"/>
    </source>
</evidence>
<dbReference type="InterPro" id="IPR018077">
    <property type="entry name" value="Glyco_hydro_fam25_subgr"/>
</dbReference>
<evidence type="ECO:0000313" key="4">
    <source>
        <dbReference type="EMBL" id="QHT61686.1"/>
    </source>
</evidence>
<evidence type="ECO:0000256" key="2">
    <source>
        <dbReference type="ARBA" id="ARBA00022801"/>
    </source>
</evidence>
<dbReference type="EMBL" id="CP048209">
    <property type="protein sequence ID" value="QHT61686.1"/>
    <property type="molecule type" value="Genomic_DNA"/>
</dbReference>
<gene>
    <name evidence="4" type="ORF">GXP70_18045</name>
</gene>
<dbReference type="InterPro" id="IPR017853">
    <property type="entry name" value="GH"/>
</dbReference>
<dbReference type="GO" id="GO:0009253">
    <property type="term" value="P:peptidoglycan catabolic process"/>
    <property type="evidence" value="ECO:0007669"/>
    <property type="project" value="InterPro"/>
</dbReference>
<keyword evidence="2 4" id="KW-0378">Hydrolase</keyword>
<dbReference type="AlphaFoldDB" id="A0A6C0FX39"/>
<dbReference type="Gene3D" id="3.20.20.80">
    <property type="entry name" value="Glycosidases"/>
    <property type="match status" value="1"/>
</dbReference>
<keyword evidence="3" id="KW-0326">Glycosidase</keyword>